<dbReference type="EMBL" id="SLUO01000005">
    <property type="protein sequence ID" value="TCL59065.1"/>
    <property type="molecule type" value="Genomic_DNA"/>
</dbReference>
<gene>
    <name evidence="1" type="ORF">EDD76_105242</name>
</gene>
<keyword evidence="2" id="KW-1185">Reference proteome</keyword>
<evidence type="ECO:0000313" key="1">
    <source>
        <dbReference type="EMBL" id="TCL59065.1"/>
    </source>
</evidence>
<dbReference type="RefSeq" id="WP_031390642.1">
    <property type="nucleotide sequence ID" value="NZ_JPNB01000001.1"/>
</dbReference>
<name>A0A4R1R166_9FIRM</name>
<dbReference type="AlphaFoldDB" id="A0A4R1R166"/>
<sequence>MEQEFVVLQGKAFTVALQSMLGSTNYGWCVSSMPEGIVLMGTENEPSLRMGPVIQKFYFQATSGEQPNVEIKFILACLSDLTKVENEYTLKVRIVQSDSEEFVTFSENAANAAMPYGFVYGGEAVMKYGYPCEAQAVNAKYGYPADELEATVKYGYPCGVKEANLMYGYSCGAKEANLKYGYPCGVQEANLKYGYPCGVQEANLKYGYPCGVQEANLKYGYSCGVQEMTNLKYGYPCGVQEANLKYGYPCGVQDANLKYGYPCMEWTKDARPYGFPNC</sequence>
<dbReference type="Proteomes" id="UP000295718">
    <property type="component" value="Unassembled WGS sequence"/>
</dbReference>
<evidence type="ECO:0000313" key="2">
    <source>
        <dbReference type="Proteomes" id="UP000295718"/>
    </source>
</evidence>
<dbReference type="OrthoDB" id="2060105at2"/>
<reference evidence="1 2" key="1">
    <citation type="submission" date="2019-03" db="EMBL/GenBank/DDBJ databases">
        <title>Genomic Encyclopedia of Type Strains, Phase IV (KMG-IV): sequencing the most valuable type-strain genomes for metagenomic binning, comparative biology and taxonomic classification.</title>
        <authorList>
            <person name="Goeker M."/>
        </authorList>
    </citation>
    <scope>NUCLEOTIDE SEQUENCE [LARGE SCALE GENOMIC DNA]</scope>
    <source>
        <strain evidence="1 2">DSM 100556</strain>
    </source>
</reference>
<accession>A0A4R1R166</accession>
<protein>
    <submittedName>
        <fullName evidence="1">Uncharacterized protein</fullName>
    </submittedName>
</protein>
<proteinExistence type="predicted"/>
<dbReference type="STRING" id="1469948.GCA_000732725_01946"/>
<comment type="caution">
    <text evidence="1">The sequence shown here is derived from an EMBL/GenBank/DDBJ whole genome shotgun (WGS) entry which is preliminary data.</text>
</comment>
<organism evidence="1 2">
    <name type="scientific">Kineothrix alysoides</name>
    <dbReference type="NCBI Taxonomy" id="1469948"/>
    <lineage>
        <taxon>Bacteria</taxon>
        <taxon>Bacillati</taxon>
        <taxon>Bacillota</taxon>
        <taxon>Clostridia</taxon>
        <taxon>Lachnospirales</taxon>
        <taxon>Lachnospiraceae</taxon>
        <taxon>Kineothrix</taxon>
    </lineage>
</organism>